<gene>
    <name evidence="4" type="ORF">TAE01_40150</name>
</gene>
<organism evidence="4 5">
    <name type="scientific">Terrabacter aerolatus</name>
    <dbReference type="NCBI Taxonomy" id="422442"/>
    <lineage>
        <taxon>Bacteria</taxon>
        <taxon>Bacillati</taxon>
        <taxon>Actinomycetota</taxon>
        <taxon>Actinomycetes</taxon>
        <taxon>Micrococcales</taxon>
        <taxon>Intrasporangiaceae</taxon>
        <taxon>Terrabacter</taxon>
    </lineage>
</organism>
<dbReference type="AlphaFoldDB" id="A0A512D6V0"/>
<dbReference type="PANTHER" id="PTHR16943:SF8">
    <property type="entry name" value="2-METHYLCITRATE DEHYDRATASE"/>
    <property type="match status" value="1"/>
</dbReference>
<dbReference type="InterPro" id="IPR042183">
    <property type="entry name" value="MmgE/PrpD_sf_1"/>
</dbReference>
<dbReference type="Pfam" id="PF19305">
    <property type="entry name" value="MmgE_PrpD_C"/>
    <property type="match status" value="1"/>
</dbReference>
<keyword evidence="5" id="KW-1185">Reference proteome</keyword>
<protein>
    <submittedName>
        <fullName evidence="4">MmgE/Prp family protein</fullName>
    </submittedName>
</protein>
<dbReference type="PANTHER" id="PTHR16943">
    <property type="entry name" value="2-METHYLCITRATE DEHYDRATASE-RELATED"/>
    <property type="match status" value="1"/>
</dbReference>
<feature type="domain" description="MmgE/PrpD N-terminal" evidence="2">
    <location>
        <begin position="16"/>
        <end position="258"/>
    </location>
</feature>
<dbReference type="SUPFAM" id="SSF103378">
    <property type="entry name" value="2-methylcitrate dehydratase PrpD"/>
    <property type="match status" value="1"/>
</dbReference>
<comment type="caution">
    <text evidence="4">The sequence shown here is derived from an EMBL/GenBank/DDBJ whole genome shotgun (WGS) entry which is preliminary data.</text>
</comment>
<dbReference type="RefSeq" id="WP_222594195.1">
    <property type="nucleotide sequence ID" value="NZ_BAAARO010000005.1"/>
</dbReference>
<dbReference type="Gene3D" id="1.10.4100.10">
    <property type="entry name" value="2-methylcitrate dehydratase PrpD"/>
    <property type="match status" value="1"/>
</dbReference>
<evidence type="ECO:0000313" key="5">
    <source>
        <dbReference type="Proteomes" id="UP000321534"/>
    </source>
</evidence>
<dbReference type="InterPro" id="IPR005656">
    <property type="entry name" value="MmgE_PrpD"/>
</dbReference>
<dbReference type="InterPro" id="IPR042188">
    <property type="entry name" value="MmgE/PrpD_sf_2"/>
</dbReference>
<dbReference type="InterPro" id="IPR045337">
    <property type="entry name" value="MmgE_PrpD_C"/>
</dbReference>
<evidence type="ECO:0000256" key="1">
    <source>
        <dbReference type="ARBA" id="ARBA00006174"/>
    </source>
</evidence>
<evidence type="ECO:0000313" key="4">
    <source>
        <dbReference type="EMBL" id="GEO32205.1"/>
    </source>
</evidence>
<dbReference type="GO" id="GO:0016829">
    <property type="term" value="F:lyase activity"/>
    <property type="evidence" value="ECO:0007669"/>
    <property type="project" value="InterPro"/>
</dbReference>
<accession>A0A512D6V0</accession>
<evidence type="ECO:0000259" key="3">
    <source>
        <dbReference type="Pfam" id="PF19305"/>
    </source>
</evidence>
<proteinExistence type="inferred from homology"/>
<reference evidence="4 5" key="1">
    <citation type="submission" date="2019-07" db="EMBL/GenBank/DDBJ databases">
        <title>Whole genome shotgun sequence of Terrabacter aerolatus NBRC 106305.</title>
        <authorList>
            <person name="Hosoyama A."/>
            <person name="Uohara A."/>
            <person name="Ohji S."/>
            <person name="Ichikawa N."/>
        </authorList>
    </citation>
    <scope>NUCLEOTIDE SEQUENCE [LARGE SCALE GENOMIC DNA]</scope>
    <source>
        <strain evidence="4 5">NBRC 106305</strain>
    </source>
</reference>
<dbReference type="EMBL" id="BJYX01000042">
    <property type="protein sequence ID" value="GEO32205.1"/>
    <property type="molecule type" value="Genomic_DNA"/>
</dbReference>
<dbReference type="InterPro" id="IPR045336">
    <property type="entry name" value="MmgE_PrpD_N"/>
</dbReference>
<name>A0A512D6V0_9MICO</name>
<comment type="similarity">
    <text evidence="1">Belongs to the PrpD family.</text>
</comment>
<dbReference type="Gene3D" id="3.30.1330.120">
    <property type="entry name" value="2-methylcitrate dehydratase PrpD"/>
    <property type="match status" value="1"/>
</dbReference>
<dbReference type="Pfam" id="PF03972">
    <property type="entry name" value="MmgE_PrpD_N"/>
    <property type="match status" value="1"/>
</dbReference>
<dbReference type="InterPro" id="IPR036148">
    <property type="entry name" value="MmgE/PrpD_sf"/>
</dbReference>
<dbReference type="Proteomes" id="UP000321534">
    <property type="component" value="Unassembled WGS sequence"/>
</dbReference>
<evidence type="ECO:0000259" key="2">
    <source>
        <dbReference type="Pfam" id="PF03972"/>
    </source>
</evidence>
<sequence>MAAAATTPMEGTAVARLAQFAAAVAAAPPEEALEDARQRLLDVVGISVAALDTGPANVVRALARRWGGQPTAGAIGLDLAVPAPSAALVNGTLAHALDFDDTHVPSILHPSASVVPAALAAAEDAGASGRALLAAIAVGNEITIRLGNAGYDPAINNSVFFDRGLHATSICGTVGAAAAAGVAMGLDVERIAHAMAIACSMGAGLLEANRAGGSVKRMHCGWAAHGGVAAAQAAEVGLTGPPTVLEGRFGFFGAYCGDVYDERALLEGLGTEWETADCFVKPYPTNVFTHTGIDAAVALRKRGLRPEDVESVHIGVAGATLRTIAQPREAKIRPESGYHAQFSGPFTFALALRGGGGLGVYLDDFTDSAVRDPLNLAVAARVEHDSDPRCEQIYPRHFPSVVEVRTVDGRILREEVLTNRGTAERPLSDAEVQVKYDLNARRLGAAADVLAERIARVLDRPSVAGLLTL</sequence>
<feature type="domain" description="MmgE/PrpD C-terminal" evidence="3">
    <location>
        <begin position="283"/>
        <end position="454"/>
    </location>
</feature>